<keyword evidence="1" id="KW-0812">Transmembrane</keyword>
<reference evidence="2" key="1">
    <citation type="journal article" date="2012" name="Proc. Natl. Acad. Sci. U.S.A.">
        <title>Antigenic diversity is generated by distinct evolutionary mechanisms in African trypanosome species.</title>
        <authorList>
            <person name="Jackson A.P."/>
            <person name="Berry A."/>
            <person name="Aslett M."/>
            <person name="Allison H.C."/>
            <person name="Burton P."/>
            <person name="Vavrova-Anderson J."/>
            <person name="Brown R."/>
            <person name="Browne H."/>
            <person name="Corton N."/>
            <person name="Hauser H."/>
            <person name="Gamble J."/>
            <person name="Gilderthorp R."/>
            <person name="Marcello L."/>
            <person name="McQuillan J."/>
            <person name="Otto T.D."/>
            <person name="Quail M.A."/>
            <person name="Sanders M.J."/>
            <person name="van Tonder A."/>
            <person name="Ginger M.L."/>
            <person name="Field M.C."/>
            <person name="Barry J.D."/>
            <person name="Hertz-Fowler C."/>
            <person name="Berriman M."/>
        </authorList>
    </citation>
    <scope>NUCLEOTIDE SEQUENCE</scope>
    <source>
        <strain evidence="2">Y486</strain>
    </source>
</reference>
<keyword evidence="1" id="KW-1133">Transmembrane helix</keyword>
<organism evidence="2">
    <name type="scientific">Trypanosoma vivax (strain Y486)</name>
    <dbReference type="NCBI Taxonomy" id="1055687"/>
    <lineage>
        <taxon>Eukaryota</taxon>
        <taxon>Discoba</taxon>
        <taxon>Euglenozoa</taxon>
        <taxon>Kinetoplastea</taxon>
        <taxon>Metakinetoplastina</taxon>
        <taxon>Trypanosomatida</taxon>
        <taxon>Trypanosomatidae</taxon>
        <taxon>Trypanosoma</taxon>
        <taxon>Duttonella</taxon>
    </lineage>
</organism>
<dbReference type="EMBL" id="HE573020">
    <property type="protein sequence ID" value="CCC47385.1"/>
    <property type="molecule type" value="Genomic_DNA"/>
</dbReference>
<proteinExistence type="predicted"/>
<protein>
    <recommendedName>
        <fullName evidence="3">Phosphatidylinositol N-acetylglucosaminyltransferase subunit Y</fullName>
    </recommendedName>
</protein>
<dbReference type="Pfam" id="PF15159">
    <property type="entry name" value="PIG-Y"/>
    <property type="match status" value="1"/>
</dbReference>
<evidence type="ECO:0000313" key="2">
    <source>
        <dbReference type="EMBL" id="CCC47385.1"/>
    </source>
</evidence>
<feature type="transmembrane region" description="Helical" evidence="1">
    <location>
        <begin position="32"/>
        <end position="52"/>
    </location>
</feature>
<accession>G0TTV2</accession>
<name>G0TTV2_TRYVY</name>
<dbReference type="AlphaFoldDB" id="G0TTV2"/>
<feature type="transmembrane region" description="Helical" evidence="1">
    <location>
        <begin position="72"/>
        <end position="95"/>
    </location>
</feature>
<dbReference type="InterPro" id="IPR029164">
    <property type="entry name" value="PIG-Y"/>
</dbReference>
<keyword evidence="1" id="KW-0472">Membrane</keyword>
<gene>
    <name evidence="2" type="ORF">TVY486_0400490</name>
</gene>
<sequence length="104" mass="12152">MPTAVGLSKSSLAAQGSGVVYSPDYRKQPFKCFLLGWPALLATWFYIVWFTLRVVELCDQPFERGNRSVVDLRWYRVLLPSVCPPIIFIGFYWSWIGWKFFLHN</sequence>
<evidence type="ECO:0008006" key="3">
    <source>
        <dbReference type="Google" id="ProtNLM"/>
    </source>
</evidence>
<evidence type="ECO:0000256" key="1">
    <source>
        <dbReference type="SAM" id="Phobius"/>
    </source>
</evidence>